<gene>
    <name evidence="2" type="ORF">ACFQKE_08975</name>
</gene>
<sequence>MSRDVSRRSPAGTQDGDDTADGNGGGARLAHTRRALLRGVGAATAAGGALSTGTKRGVTTLTPVGVAGAESTPETAWTRTYGADDDREAWDVVERPDGDYLVVGRRAPSDGEPPAGWVATVDPAGTIQWERSLSEFELTQFMTVLQRSDGDFLVGGLVSPADVDSTGALVATLSRSGDVRWRWITDDFEEGRVLSAVERTDGDYLLAGSVSPSGGDAQLWLTTIGPTGERRWTRIYGGTGLDGGLTVLETGEGNYLVGGTKTPERGGDGSPWLLSVDGTGAVRWERTYGDREGPGLVASAVETDDGEFLVCGSTYVPDRDDSEGWLARVGPGGDVRWQRTFGDRGLWRLWSLATTGDGSFAVLGFNGDAATNPDAARLLGFDGAGAVEWDWSADSSAETGGFGLTATGGDYLLAGYRNESEGGNSDGWLVRLSPPTANATESPVGDDRPSDVDETPPAADTDDSERVEGEIDGDGNGGDGGSVMPALGVGGALAVLGGGYLWFRSSGDDGGTATARTTRGGGTGDASESPVTGASTAPPDRNSGRDTRGTAPHPGPDSDAVTTGRTDAGRERDTNERTTADTSASHTDPAGDRSSATPSAEAATTEGRTDSSADEPTPAAAGDADDPTSVPVADLDPDDVSALLDRMEAGDGLERTADRLEAVAAERPELLDHTDAVDRLRDLRLDPDPAVSRAATEALDGVADDGR</sequence>
<dbReference type="AlphaFoldDB" id="A0ABD5ZYE3"/>
<dbReference type="PANTHER" id="PTHR42754">
    <property type="entry name" value="ENDOGLUCANASE"/>
    <property type="match status" value="1"/>
</dbReference>
<evidence type="ECO:0000313" key="2">
    <source>
        <dbReference type="EMBL" id="MFC7255420.1"/>
    </source>
</evidence>
<protein>
    <recommendedName>
        <fullName evidence="4">PQQ-like domain-containing protein</fullName>
    </recommendedName>
</protein>
<proteinExistence type="predicted"/>
<feature type="compositionally biased region" description="Low complexity" evidence="1">
    <location>
        <begin position="594"/>
        <end position="606"/>
    </location>
</feature>
<dbReference type="EMBL" id="JBHTAT010000001">
    <property type="protein sequence ID" value="MFC7255420.1"/>
    <property type="molecule type" value="Genomic_DNA"/>
</dbReference>
<dbReference type="SUPFAM" id="SSF50998">
    <property type="entry name" value="Quinoprotein alcohol dehydrogenase-like"/>
    <property type="match status" value="1"/>
</dbReference>
<dbReference type="InterPro" id="IPR006311">
    <property type="entry name" value="TAT_signal"/>
</dbReference>
<evidence type="ECO:0008006" key="4">
    <source>
        <dbReference type="Google" id="ProtNLM"/>
    </source>
</evidence>
<dbReference type="PANTHER" id="PTHR42754:SF1">
    <property type="entry name" value="LIPOPROTEIN"/>
    <property type="match status" value="1"/>
</dbReference>
<dbReference type="PROSITE" id="PS51318">
    <property type="entry name" value="TAT"/>
    <property type="match status" value="1"/>
</dbReference>
<dbReference type="InterPro" id="IPR011047">
    <property type="entry name" value="Quinoprotein_ADH-like_sf"/>
</dbReference>
<dbReference type="RefSeq" id="WP_379703647.1">
    <property type="nucleotide sequence ID" value="NZ_JBHTAT010000001.1"/>
</dbReference>
<reference evidence="2 3" key="1">
    <citation type="journal article" date="2019" name="Int. J. Syst. Evol. Microbiol.">
        <title>The Global Catalogue of Microorganisms (GCM) 10K type strain sequencing project: providing services to taxonomists for standard genome sequencing and annotation.</title>
        <authorList>
            <consortium name="The Broad Institute Genomics Platform"/>
            <consortium name="The Broad Institute Genome Sequencing Center for Infectious Disease"/>
            <person name="Wu L."/>
            <person name="Ma J."/>
        </authorList>
    </citation>
    <scope>NUCLEOTIDE SEQUENCE [LARGE SCALE GENOMIC DNA]</scope>
    <source>
        <strain evidence="2 3">GX21</strain>
    </source>
</reference>
<accession>A0ABD5ZYE3</accession>
<feature type="region of interest" description="Disordered" evidence="1">
    <location>
        <begin position="1"/>
        <end position="27"/>
    </location>
</feature>
<dbReference type="Proteomes" id="UP001596434">
    <property type="component" value="Unassembled WGS sequence"/>
</dbReference>
<dbReference type="GeneID" id="96953779"/>
<feature type="region of interest" description="Disordered" evidence="1">
    <location>
        <begin position="507"/>
        <end position="640"/>
    </location>
</feature>
<name>A0ABD5ZYE3_9EURY</name>
<feature type="region of interest" description="Disordered" evidence="1">
    <location>
        <begin position="424"/>
        <end position="483"/>
    </location>
</feature>
<evidence type="ECO:0000313" key="3">
    <source>
        <dbReference type="Proteomes" id="UP001596434"/>
    </source>
</evidence>
<feature type="compositionally biased region" description="Basic and acidic residues" evidence="1">
    <location>
        <begin position="567"/>
        <end position="579"/>
    </location>
</feature>
<evidence type="ECO:0000256" key="1">
    <source>
        <dbReference type="SAM" id="MobiDB-lite"/>
    </source>
</evidence>
<comment type="caution">
    <text evidence="2">The sequence shown here is derived from an EMBL/GenBank/DDBJ whole genome shotgun (WGS) entry which is preliminary data.</text>
</comment>
<keyword evidence="3" id="KW-1185">Reference proteome</keyword>
<organism evidence="2 3">
    <name type="scientific">Haloplanus litoreus</name>
    <dbReference type="NCBI Taxonomy" id="767515"/>
    <lineage>
        <taxon>Archaea</taxon>
        <taxon>Methanobacteriati</taxon>
        <taxon>Methanobacteriota</taxon>
        <taxon>Stenosarchaea group</taxon>
        <taxon>Halobacteria</taxon>
        <taxon>Halobacteriales</taxon>
        <taxon>Haloferacaceae</taxon>
        <taxon>Haloplanus</taxon>
    </lineage>
</organism>